<dbReference type="Pfam" id="PF00480">
    <property type="entry name" value="ROK"/>
    <property type="match status" value="1"/>
</dbReference>
<proteinExistence type="inferred from homology"/>
<dbReference type="InterPro" id="IPR043129">
    <property type="entry name" value="ATPase_NBD"/>
</dbReference>
<evidence type="ECO:0000313" key="2">
    <source>
        <dbReference type="EMBL" id="MCU6698136.1"/>
    </source>
</evidence>
<protein>
    <submittedName>
        <fullName evidence="2">ROK family protein</fullName>
    </submittedName>
</protein>
<sequence length="301" mass="32650">MPIVAAIDTGGTKIVGAAVDEKGNILKEIRIPNTERNGSFIMDTYRKLIWELDSEYEISAVGIGAGGRIDEESGTVLYAVDIYKDYIGLQIGKILENEFAVPVEVTNDCRAAVIGEHWMGAARGAKDVFGIILGTGVGGGYYTEGHMIRGYRGGNAEIGHMILHPGGKKCLCGQRGCVEQYVSGTALWNLYRDKKPEATITSGYEFFNLYAAGDETAQKVLEEFVNDLAYCIVNAANLFDPEICLIGGGLADTSEYWWDKLKKTYSLYGNSHTKNIPLVKAAQGNRAAILGAAKLAFDVLK</sequence>
<dbReference type="PANTHER" id="PTHR18964">
    <property type="entry name" value="ROK (REPRESSOR, ORF, KINASE) FAMILY"/>
    <property type="match status" value="1"/>
</dbReference>
<accession>A0ABT2S0R0</accession>
<comment type="caution">
    <text evidence="2">The sequence shown here is derived from an EMBL/GenBank/DDBJ whole genome shotgun (WGS) entry which is preliminary data.</text>
</comment>
<name>A0ABT2S0R0_9FIRM</name>
<dbReference type="RefSeq" id="WP_158365061.1">
    <property type="nucleotide sequence ID" value="NZ_JAOQKC010000025.1"/>
</dbReference>
<keyword evidence="3" id="KW-1185">Reference proteome</keyword>
<gene>
    <name evidence="2" type="ORF">OCV63_14730</name>
</gene>
<dbReference type="SUPFAM" id="SSF53067">
    <property type="entry name" value="Actin-like ATPase domain"/>
    <property type="match status" value="1"/>
</dbReference>
<organism evidence="2 3">
    <name type="scientific">Laedolimicola ammoniilytica</name>
    <dbReference type="NCBI Taxonomy" id="2981771"/>
    <lineage>
        <taxon>Bacteria</taxon>
        <taxon>Bacillati</taxon>
        <taxon>Bacillota</taxon>
        <taxon>Clostridia</taxon>
        <taxon>Lachnospirales</taxon>
        <taxon>Lachnospiraceae</taxon>
        <taxon>Laedolimicola</taxon>
    </lineage>
</organism>
<dbReference type="Proteomes" id="UP001652461">
    <property type="component" value="Unassembled WGS sequence"/>
</dbReference>
<evidence type="ECO:0000256" key="1">
    <source>
        <dbReference type="ARBA" id="ARBA00006479"/>
    </source>
</evidence>
<dbReference type="EMBL" id="JAOQKC010000025">
    <property type="protein sequence ID" value="MCU6698136.1"/>
    <property type="molecule type" value="Genomic_DNA"/>
</dbReference>
<reference evidence="2 3" key="1">
    <citation type="journal article" date="2021" name="ISME Commun">
        <title>Automated analysis of genomic sequences facilitates high-throughput and comprehensive description of bacteria.</title>
        <authorList>
            <person name="Hitch T.C.A."/>
        </authorList>
    </citation>
    <scope>NUCLEOTIDE SEQUENCE [LARGE SCALE GENOMIC DNA]</scope>
    <source>
        <strain evidence="2 3">Sanger_04</strain>
    </source>
</reference>
<evidence type="ECO:0000313" key="3">
    <source>
        <dbReference type="Proteomes" id="UP001652461"/>
    </source>
</evidence>
<dbReference type="InterPro" id="IPR000600">
    <property type="entry name" value="ROK"/>
</dbReference>
<dbReference type="Gene3D" id="3.30.420.40">
    <property type="match status" value="2"/>
</dbReference>
<dbReference type="PANTHER" id="PTHR18964:SF149">
    <property type="entry name" value="BIFUNCTIONAL UDP-N-ACETYLGLUCOSAMINE 2-EPIMERASE_N-ACETYLMANNOSAMINE KINASE"/>
    <property type="match status" value="1"/>
</dbReference>
<comment type="similarity">
    <text evidence="1">Belongs to the ROK (NagC/XylR) family.</text>
</comment>